<proteinExistence type="inferred from homology"/>
<reference evidence="24 25" key="1">
    <citation type="submission" date="2016-10" db="EMBL/GenBank/DDBJ databases">
        <authorList>
            <person name="de Groot N.N."/>
        </authorList>
    </citation>
    <scope>NUCLEOTIDE SEQUENCE [LARGE SCALE GENOMIC DNA]</scope>
    <source>
        <strain evidence="24 25">CGMCC 1.5058</strain>
    </source>
</reference>
<dbReference type="InterPro" id="IPR001638">
    <property type="entry name" value="Solute-binding_3/MltF_N"/>
</dbReference>
<feature type="modified residue" description="Phosphohistidine" evidence="17">
    <location>
        <position position="905"/>
    </location>
</feature>
<keyword evidence="9" id="KW-0547">Nucleotide-binding</keyword>
<evidence type="ECO:0000256" key="3">
    <source>
        <dbReference type="ARBA" id="ARBA00006402"/>
    </source>
</evidence>
<dbReference type="InterPro" id="IPR003661">
    <property type="entry name" value="HisK_dim/P_dom"/>
</dbReference>
<feature type="coiled-coil region" evidence="19">
    <location>
        <begin position="300"/>
        <end position="327"/>
    </location>
</feature>
<evidence type="ECO:0000256" key="7">
    <source>
        <dbReference type="ARBA" id="ARBA00022553"/>
    </source>
</evidence>
<dbReference type="InterPro" id="IPR036890">
    <property type="entry name" value="HATPase_C_sf"/>
</dbReference>
<dbReference type="SUPFAM" id="SSF52172">
    <property type="entry name" value="CheY-like"/>
    <property type="match status" value="2"/>
</dbReference>
<evidence type="ECO:0000313" key="24">
    <source>
        <dbReference type="EMBL" id="SDI00023.1"/>
    </source>
</evidence>
<feature type="domain" description="Response regulatory" evidence="22">
    <location>
        <begin position="725"/>
        <end position="841"/>
    </location>
</feature>
<protein>
    <recommendedName>
        <fullName evidence="16">Circadian input-output histidine kinase CikA</fullName>
        <ecNumber evidence="4">2.7.13.3</ecNumber>
    </recommendedName>
    <alternativeName>
        <fullName evidence="5">Stage 0 sporulation protein A homolog</fullName>
    </alternativeName>
</protein>
<dbReference type="SUPFAM" id="SSF53850">
    <property type="entry name" value="Periplasmic binding protein-like II"/>
    <property type="match status" value="1"/>
</dbReference>
<dbReference type="Pfam" id="PF00512">
    <property type="entry name" value="HisKA"/>
    <property type="match status" value="1"/>
</dbReference>
<evidence type="ECO:0000256" key="5">
    <source>
        <dbReference type="ARBA" id="ARBA00018672"/>
    </source>
</evidence>
<evidence type="ECO:0000256" key="1">
    <source>
        <dbReference type="ARBA" id="ARBA00000085"/>
    </source>
</evidence>
<dbReference type="SMART" id="SM00387">
    <property type="entry name" value="HATPase_c"/>
    <property type="match status" value="1"/>
</dbReference>
<keyword evidence="11" id="KW-0067">ATP-binding</keyword>
<comment type="subcellular location">
    <subcellularLocation>
        <location evidence="2">Cell membrane</location>
        <topology evidence="2">Multi-pass membrane protein</topology>
    </subcellularLocation>
</comment>
<dbReference type="SUPFAM" id="SSF55874">
    <property type="entry name" value="ATPase domain of HSP90 chaperone/DNA topoisomerase II/histidine kinase"/>
    <property type="match status" value="1"/>
</dbReference>
<dbReference type="PROSITE" id="PS50109">
    <property type="entry name" value="HIS_KIN"/>
    <property type="match status" value="1"/>
</dbReference>
<dbReference type="CDD" id="cd16922">
    <property type="entry name" value="HATPase_EvgS-ArcB-TorS-like"/>
    <property type="match status" value="1"/>
</dbReference>
<organism evidence="24 25">
    <name type="scientific">Proteiniclasticum ruminis</name>
    <dbReference type="NCBI Taxonomy" id="398199"/>
    <lineage>
        <taxon>Bacteria</taxon>
        <taxon>Bacillati</taxon>
        <taxon>Bacillota</taxon>
        <taxon>Clostridia</taxon>
        <taxon>Eubacteriales</taxon>
        <taxon>Clostridiaceae</taxon>
        <taxon>Proteiniclasticum</taxon>
    </lineage>
</organism>
<dbReference type="Proteomes" id="UP000183255">
    <property type="component" value="Unassembled WGS sequence"/>
</dbReference>
<evidence type="ECO:0000256" key="9">
    <source>
        <dbReference type="ARBA" id="ARBA00022741"/>
    </source>
</evidence>
<evidence type="ECO:0000259" key="22">
    <source>
        <dbReference type="PROSITE" id="PS50110"/>
    </source>
</evidence>
<dbReference type="PANTHER" id="PTHR45339">
    <property type="entry name" value="HYBRID SIGNAL TRANSDUCTION HISTIDINE KINASE J"/>
    <property type="match status" value="1"/>
</dbReference>
<evidence type="ECO:0000256" key="12">
    <source>
        <dbReference type="ARBA" id="ARBA00022989"/>
    </source>
</evidence>
<dbReference type="InterPro" id="IPR003594">
    <property type="entry name" value="HATPase_dom"/>
</dbReference>
<evidence type="ECO:0000256" key="6">
    <source>
        <dbReference type="ARBA" id="ARBA00022475"/>
    </source>
</evidence>
<evidence type="ECO:0000256" key="16">
    <source>
        <dbReference type="ARBA" id="ARBA00074306"/>
    </source>
</evidence>
<evidence type="ECO:0000313" key="25">
    <source>
        <dbReference type="Proteomes" id="UP000183255"/>
    </source>
</evidence>
<dbReference type="AlphaFoldDB" id="A0A1G8H042"/>
<accession>A0A1G8H042</accession>
<comment type="catalytic activity">
    <reaction evidence="1">
        <text>ATP + protein L-histidine = ADP + protein N-phospho-L-histidine.</text>
        <dbReference type="EC" id="2.7.13.3"/>
    </reaction>
</comment>
<dbReference type="Gene3D" id="3.40.50.2300">
    <property type="match status" value="2"/>
</dbReference>
<keyword evidence="12 20" id="KW-1133">Transmembrane helix</keyword>
<evidence type="ECO:0000256" key="2">
    <source>
        <dbReference type="ARBA" id="ARBA00004651"/>
    </source>
</evidence>
<dbReference type="Pfam" id="PF00072">
    <property type="entry name" value="Response_reg"/>
    <property type="match status" value="1"/>
</dbReference>
<evidence type="ECO:0000256" key="15">
    <source>
        <dbReference type="ARBA" id="ARBA00024867"/>
    </source>
</evidence>
<keyword evidence="14 20" id="KW-0472">Membrane</keyword>
<dbReference type="Pfam" id="PF02518">
    <property type="entry name" value="HATPase_c"/>
    <property type="match status" value="1"/>
</dbReference>
<feature type="domain" description="HPt" evidence="23">
    <location>
        <begin position="866"/>
        <end position="962"/>
    </location>
</feature>
<evidence type="ECO:0000259" key="21">
    <source>
        <dbReference type="PROSITE" id="PS50109"/>
    </source>
</evidence>
<gene>
    <name evidence="24" type="ORF">SAMN05421804_101428</name>
</gene>
<dbReference type="EMBL" id="FNDZ01000001">
    <property type="protein sequence ID" value="SDI00023.1"/>
    <property type="molecule type" value="Genomic_DNA"/>
</dbReference>
<dbReference type="CDD" id="cd01007">
    <property type="entry name" value="PBP2_BvgS_HisK_like"/>
    <property type="match status" value="1"/>
</dbReference>
<dbReference type="GO" id="GO:0005886">
    <property type="term" value="C:plasma membrane"/>
    <property type="evidence" value="ECO:0007669"/>
    <property type="project" value="UniProtKB-SubCell"/>
</dbReference>
<feature type="modified residue" description="4-aspartylphosphate" evidence="18">
    <location>
        <position position="631"/>
    </location>
</feature>
<dbReference type="PANTHER" id="PTHR45339:SF1">
    <property type="entry name" value="HYBRID SIGNAL TRANSDUCTION HISTIDINE KINASE J"/>
    <property type="match status" value="1"/>
</dbReference>
<keyword evidence="10 24" id="KW-0808">Transferase</keyword>
<evidence type="ECO:0000256" key="19">
    <source>
        <dbReference type="SAM" id="Coils"/>
    </source>
</evidence>
<dbReference type="InterPro" id="IPR011006">
    <property type="entry name" value="CheY-like_superfamily"/>
</dbReference>
<keyword evidence="8 20" id="KW-0812">Transmembrane</keyword>
<sequence length="962" mass="109134">MLKKVYLIAIALISMVVVSLFFAQNGRASEKITLSEEEETFINEHPIIEIGIDPRFVPFEFIDRDGEYKGITADYLALVEERTGLRFKAQKNLTWPEAYDKALSHEIPMLSAISRTEDREQYFIFSKAYYHFKRVIVTRTDEKGIKGIEDLSGTLVAVQKGSSHHSYLLGFPDINLSLYGTVEDALTAVANGTETAFVGNLATTNYLIQNSALTNLKFTAFEADKSLAIHFAVRKDWPVLIDILNKALDTITDEERMEIASRWISVSSEPDFGPFLRIIALIGATALIILGVSFYWILKLKREVKHREEIQLKLEAAKMEAEEANDFKSSFLARMSHEVRTPLNAIVGMSYLLRKTEITLTQRTYIDRITQASNNMLSIINDILDYAKIEKGKVELEITSFSLDQVIQNVISIVSYKIDEQGIGLRLIKDSKVPNWFLGDGKRLEQILLNLMNNASKFTQKGEVLLEIRLLAREGSKYHLCFTVEDTGIGMNDTQISRLFVPFTQADSTITRRFGGSGLGLSIVKHLVELMHGTIEVYSTENEGSTFSVKITLPVDEERQDQYFRRLSSNQFKDIRTLVLEKNGASMNLIESYLRSFGMQCELTTSEKSALSILENAAKPFAGQIHLLILDYDAPKNGGLQFAKEIYENSRITVKPKILLLVPMMREELFDEVKNYPVHLALGKPIIPSVLLDGIVDLFDAKATTGIHEEVQLYQGKEGVKIRKSVLLVEDNKTNQLIAKSLLSRIGVDTIVASDGLQGVDLFKEHQKTIGLVLMDLHMPVMNGFESAEIIRALDKEVPIVAMTADVVLGVKEKCKEHGMNHFISKPFDPDDFIRQVTVFLEEKERSSQRSMLLDVPSGLRNMGGNELLYLEVLREYQKENQEFLFELNRLIKSRAYEEVEHLIHKLKSSSGSIGAKEIYDYCVKFQKVLQDGKDIDILMYKSDFTDLFQRLLEEIQYYVEK</sequence>
<dbReference type="SMART" id="SM00388">
    <property type="entry name" value="HisKA"/>
    <property type="match status" value="1"/>
</dbReference>
<evidence type="ECO:0000256" key="10">
    <source>
        <dbReference type="ARBA" id="ARBA00022777"/>
    </source>
</evidence>
<dbReference type="PROSITE" id="PS50110">
    <property type="entry name" value="RESPONSE_REGULATORY"/>
    <property type="match status" value="2"/>
</dbReference>
<dbReference type="InterPro" id="IPR005467">
    <property type="entry name" value="His_kinase_dom"/>
</dbReference>
<comment type="function">
    <text evidence="15">May play the central regulatory role in sporulation. It may be an element of the effector pathway responsible for the activation of sporulation genes in response to nutritional stress. Spo0A may act in concert with spo0H (a sigma factor) to control the expression of some genes that are critical to the sporulation process.</text>
</comment>
<evidence type="ECO:0000256" key="14">
    <source>
        <dbReference type="ARBA" id="ARBA00023136"/>
    </source>
</evidence>
<dbReference type="Gene3D" id="1.20.120.160">
    <property type="entry name" value="HPT domain"/>
    <property type="match status" value="1"/>
</dbReference>
<dbReference type="EC" id="2.7.13.3" evidence="4"/>
<dbReference type="Gene3D" id="1.10.287.130">
    <property type="match status" value="1"/>
</dbReference>
<evidence type="ECO:0000256" key="13">
    <source>
        <dbReference type="ARBA" id="ARBA00023012"/>
    </source>
</evidence>
<dbReference type="GO" id="GO:0005524">
    <property type="term" value="F:ATP binding"/>
    <property type="evidence" value="ECO:0007669"/>
    <property type="project" value="UniProtKB-KW"/>
</dbReference>
<dbReference type="CDD" id="cd00082">
    <property type="entry name" value="HisKA"/>
    <property type="match status" value="1"/>
</dbReference>
<dbReference type="FunFam" id="3.30.565.10:FF:000010">
    <property type="entry name" value="Sensor histidine kinase RcsC"/>
    <property type="match status" value="1"/>
</dbReference>
<feature type="modified residue" description="4-aspartylphosphate" evidence="18">
    <location>
        <position position="776"/>
    </location>
</feature>
<feature type="domain" description="Response regulatory" evidence="22">
    <location>
        <begin position="576"/>
        <end position="699"/>
    </location>
</feature>
<dbReference type="SMART" id="SM00062">
    <property type="entry name" value="PBPb"/>
    <property type="match status" value="1"/>
</dbReference>
<dbReference type="GO" id="GO:0000155">
    <property type="term" value="F:phosphorelay sensor kinase activity"/>
    <property type="evidence" value="ECO:0007669"/>
    <property type="project" value="InterPro"/>
</dbReference>
<dbReference type="SMART" id="SM00073">
    <property type="entry name" value="HPT"/>
    <property type="match status" value="1"/>
</dbReference>
<name>A0A1G8H042_9CLOT</name>
<dbReference type="Gene3D" id="3.30.565.10">
    <property type="entry name" value="Histidine kinase-like ATPase, C-terminal domain"/>
    <property type="match status" value="1"/>
</dbReference>
<dbReference type="InterPro" id="IPR004358">
    <property type="entry name" value="Sig_transdc_His_kin-like_C"/>
</dbReference>
<evidence type="ECO:0000259" key="23">
    <source>
        <dbReference type="PROSITE" id="PS50894"/>
    </source>
</evidence>
<comment type="similarity">
    <text evidence="3">In the N-terminal section; belongs to the phytochrome family.</text>
</comment>
<dbReference type="InterPro" id="IPR008207">
    <property type="entry name" value="Sig_transdc_His_kin_Hpt_dom"/>
</dbReference>
<dbReference type="Pfam" id="PF00497">
    <property type="entry name" value="SBP_bac_3"/>
    <property type="match status" value="1"/>
</dbReference>
<evidence type="ECO:0000256" key="18">
    <source>
        <dbReference type="PROSITE-ProRule" id="PRU00169"/>
    </source>
</evidence>
<dbReference type="SUPFAM" id="SSF47226">
    <property type="entry name" value="Histidine-containing phosphotransfer domain, HPT domain"/>
    <property type="match status" value="1"/>
</dbReference>
<keyword evidence="19" id="KW-0175">Coiled coil</keyword>
<dbReference type="CDD" id="cd17546">
    <property type="entry name" value="REC_hyHK_CKI1_RcsC-like"/>
    <property type="match status" value="1"/>
</dbReference>
<dbReference type="InterPro" id="IPR036641">
    <property type="entry name" value="HPT_dom_sf"/>
</dbReference>
<dbReference type="PRINTS" id="PR00344">
    <property type="entry name" value="BCTRLSENSOR"/>
</dbReference>
<keyword evidence="10 24" id="KW-0418">Kinase</keyword>
<dbReference type="Pfam" id="PF01627">
    <property type="entry name" value="Hpt"/>
    <property type="match status" value="1"/>
</dbReference>
<feature type="transmembrane region" description="Helical" evidence="20">
    <location>
        <begin position="275"/>
        <end position="298"/>
    </location>
</feature>
<dbReference type="InterPro" id="IPR036097">
    <property type="entry name" value="HisK_dim/P_sf"/>
</dbReference>
<dbReference type="RefSeq" id="WP_031573464.1">
    <property type="nucleotide sequence ID" value="NZ_FNDZ01000001.1"/>
</dbReference>
<dbReference type="SMART" id="SM00448">
    <property type="entry name" value="REC"/>
    <property type="match status" value="2"/>
</dbReference>
<keyword evidence="6" id="KW-1003">Cell membrane</keyword>
<dbReference type="Gene3D" id="3.40.190.10">
    <property type="entry name" value="Periplasmic binding protein-like II"/>
    <property type="match status" value="2"/>
</dbReference>
<evidence type="ECO:0000256" key="20">
    <source>
        <dbReference type="SAM" id="Phobius"/>
    </source>
</evidence>
<dbReference type="PROSITE" id="PS50894">
    <property type="entry name" value="HPT"/>
    <property type="match status" value="1"/>
</dbReference>
<dbReference type="InterPro" id="IPR001789">
    <property type="entry name" value="Sig_transdc_resp-reg_receiver"/>
</dbReference>
<feature type="domain" description="Histidine kinase" evidence="21">
    <location>
        <begin position="334"/>
        <end position="555"/>
    </location>
</feature>
<evidence type="ECO:0000256" key="8">
    <source>
        <dbReference type="ARBA" id="ARBA00022692"/>
    </source>
</evidence>
<keyword evidence="7 18" id="KW-0597">Phosphoprotein</keyword>
<dbReference type="SUPFAM" id="SSF47384">
    <property type="entry name" value="Homodimeric domain of signal transducing histidine kinase"/>
    <property type="match status" value="1"/>
</dbReference>
<evidence type="ECO:0000256" key="4">
    <source>
        <dbReference type="ARBA" id="ARBA00012438"/>
    </source>
</evidence>
<evidence type="ECO:0000256" key="17">
    <source>
        <dbReference type="PROSITE-ProRule" id="PRU00110"/>
    </source>
</evidence>
<evidence type="ECO:0000256" key="11">
    <source>
        <dbReference type="ARBA" id="ARBA00022840"/>
    </source>
</evidence>
<keyword evidence="13" id="KW-0902">Two-component regulatory system</keyword>